<evidence type="ECO:0000313" key="1">
    <source>
        <dbReference type="EMBL" id="VEL25135.1"/>
    </source>
</evidence>
<sequence length="68" mass="7598">MKSKPYAICLDNRKASFDEKLVNLAIDLSIDWENPSKQDLEAISMLRGRDGTKELAEADEAVQEISVS</sequence>
<proteinExistence type="predicted"/>
<name>A0A3S5AJ83_9PLAT</name>
<evidence type="ECO:0000313" key="2">
    <source>
        <dbReference type="Proteomes" id="UP000784294"/>
    </source>
</evidence>
<dbReference type="EMBL" id="CAAALY010071902">
    <property type="protein sequence ID" value="VEL25135.1"/>
    <property type="molecule type" value="Genomic_DNA"/>
</dbReference>
<keyword evidence="2" id="KW-1185">Reference proteome</keyword>
<comment type="caution">
    <text evidence="1">The sequence shown here is derived from an EMBL/GenBank/DDBJ whole genome shotgun (WGS) entry which is preliminary data.</text>
</comment>
<accession>A0A3S5AJ83</accession>
<reference evidence="1" key="1">
    <citation type="submission" date="2018-11" db="EMBL/GenBank/DDBJ databases">
        <authorList>
            <consortium name="Pathogen Informatics"/>
        </authorList>
    </citation>
    <scope>NUCLEOTIDE SEQUENCE</scope>
</reference>
<dbReference type="AlphaFoldDB" id="A0A3S5AJ83"/>
<protein>
    <submittedName>
        <fullName evidence="1">Uncharacterized protein</fullName>
    </submittedName>
</protein>
<dbReference type="Proteomes" id="UP000784294">
    <property type="component" value="Unassembled WGS sequence"/>
</dbReference>
<gene>
    <name evidence="1" type="ORF">PXEA_LOCUS18575</name>
</gene>
<dbReference type="OrthoDB" id="5976732at2759"/>
<organism evidence="1 2">
    <name type="scientific">Protopolystoma xenopodis</name>
    <dbReference type="NCBI Taxonomy" id="117903"/>
    <lineage>
        <taxon>Eukaryota</taxon>
        <taxon>Metazoa</taxon>
        <taxon>Spiralia</taxon>
        <taxon>Lophotrochozoa</taxon>
        <taxon>Platyhelminthes</taxon>
        <taxon>Monogenea</taxon>
        <taxon>Polyopisthocotylea</taxon>
        <taxon>Polystomatidea</taxon>
        <taxon>Polystomatidae</taxon>
        <taxon>Protopolystoma</taxon>
    </lineage>
</organism>